<gene>
    <name evidence="3" type="ORF">MUK42_25964</name>
</gene>
<protein>
    <submittedName>
        <fullName evidence="3">Chaperonin</fullName>
    </submittedName>
</protein>
<dbReference type="Proteomes" id="UP001055439">
    <property type="component" value="Chromosome 9"/>
</dbReference>
<dbReference type="InterPro" id="IPR001844">
    <property type="entry name" value="Cpn60/GroEL"/>
</dbReference>
<evidence type="ECO:0000256" key="2">
    <source>
        <dbReference type="ARBA" id="ARBA00023186"/>
    </source>
</evidence>
<dbReference type="PANTHER" id="PTHR45633">
    <property type="entry name" value="60 KDA HEAT SHOCK PROTEIN, MITOCHONDRIAL"/>
    <property type="match status" value="1"/>
</dbReference>
<dbReference type="Gene3D" id="3.50.7.10">
    <property type="entry name" value="GroEL"/>
    <property type="match status" value="1"/>
</dbReference>
<dbReference type="OrthoDB" id="781905at2759"/>
<name>A0A9E7I7Z9_9LILI</name>
<evidence type="ECO:0000313" key="3">
    <source>
        <dbReference type="EMBL" id="URE47670.1"/>
    </source>
</evidence>
<evidence type="ECO:0000256" key="1">
    <source>
        <dbReference type="ARBA" id="ARBA00006607"/>
    </source>
</evidence>
<dbReference type="GO" id="GO:0140662">
    <property type="term" value="F:ATP-dependent protein folding chaperone"/>
    <property type="evidence" value="ECO:0007669"/>
    <property type="project" value="InterPro"/>
</dbReference>
<dbReference type="AlphaFoldDB" id="A0A9E7I7Z9"/>
<dbReference type="SUPFAM" id="SSF48592">
    <property type="entry name" value="GroEL equatorial domain-like"/>
    <property type="match status" value="1"/>
</dbReference>
<accession>A0A9E7I7Z9</accession>
<proteinExistence type="inferred from homology"/>
<dbReference type="InterPro" id="IPR027413">
    <property type="entry name" value="GROEL-like_equatorial_sf"/>
</dbReference>
<dbReference type="EMBL" id="CP097511">
    <property type="protein sequence ID" value="URE47670.1"/>
    <property type="molecule type" value="Genomic_DNA"/>
</dbReference>
<comment type="similarity">
    <text evidence="1">Belongs to the chaperonin (HSP60) family.</text>
</comment>
<dbReference type="InterPro" id="IPR027409">
    <property type="entry name" value="GroEL-like_apical_dom_sf"/>
</dbReference>
<organism evidence="3 4">
    <name type="scientific">Musa troglodytarum</name>
    <name type="common">fe'i banana</name>
    <dbReference type="NCBI Taxonomy" id="320322"/>
    <lineage>
        <taxon>Eukaryota</taxon>
        <taxon>Viridiplantae</taxon>
        <taxon>Streptophyta</taxon>
        <taxon>Embryophyta</taxon>
        <taxon>Tracheophyta</taxon>
        <taxon>Spermatophyta</taxon>
        <taxon>Magnoliopsida</taxon>
        <taxon>Liliopsida</taxon>
        <taxon>Zingiberales</taxon>
        <taxon>Musaceae</taxon>
        <taxon>Musa</taxon>
    </lineage>
</organism>
<evidence type="ECO:0000313" key="4">
    <source>
        <dbReference type="Proteomes" id="UP001055439"/>
    </source>
</evidence>
<sequence>MEELGMNLGKVEFNMLGTCQRVSISKDATVILDGTGDKKAVEERCEKIGSRLGWSRNYAAKDIRFGVEAHALMLKGVEDLADAVKVTMGPKVLDTYLVAMLLLSKALVPPKLQKMVSCCKEHRVQGQNKEYGASLVKQVANATNDAAGLASSENSMNISLEDIHVKQDQCETVRNMICDVAPVPYSLRCSRLSWTREQNHPTVAYLPSFWRNGGSLAVALLGLDPMLLFSGIDPHMI</sequence>
<dbReference type="SUPFAM" id="SSF52029">
    <property type="entry name" value="GroEL apical domain-like"/>
    <property type="match status" value="1"/>
</dbReference>
<dbReference type="Gene3D" id="1.10.560.10">
    <property type="entry name" value="GroEL-like equatorial domain"/>
    <property type="match status" value="1"/>
</dbReference>
<dbReference type="GO" id="GO:0042026">
    <property type="term" value="P:protein refolding"/>
    <property type="evidence" value="ECO:0007669"/>
    <property type="project" value="InterPro"/>
</dbReference>
<reference evidence="3" key="1">
    <citation type="submission" date="2022-05" db="EMBL/GenBank/DDBJ databases">
        <title>The Musa troglodytarum L. genome provides insights into the mechanism of non-climacteric behaviour and enrichment of carotenoids.</title>
        <authorList>
            <person name="Wang J."/>
        </authorList>
    </citation>
    <scope>NUCLEOTIDE SEQUENCE</scope>
    <source>
        <tissue evidence="3">Leaf</tissue>
    </source>
</reference>
<keyword evidence="2" id="KW-0143">Chaperone</keyword>
<keyword evidence="4" id="KW-1185">Reference proteome</keyword>